<keyword evidence="2" id="KW-1133">Transmembrane helix</keyword>
<dbReference type="Proteomes" id="UP000250321">
    <property type="component" value="Unassembled WGS sequence"/>
</dbReference>
<reference evidence="3 4" key="1">
    <citation type="submission" date="2018-02" db="EMBL/GenBank/DDBJ databases">
        <title>Draft genome of wild Prunus yedoensis var. nudiflora.</title>
        <authorList>
            <person name="Baek S."/>
            <person name="Kim J.-H."/>
            <person name="Choi K."/>
            <person name="Kim G.-B."/>
            <person name="Cho A."/>
            <person name="Jang H."/>
            <person name="Shin C.-H."/>
            <person name="Yu H.-J."/>
            <person name="Mun J.-H."/>
        </authorList>
    </citation>
    <scope>NUCLEOTIDE SEQUENCE [LARGE SCALE GENOMIC DNA]</scope>
    <source>
        <strain evidence="4">cv. Jeju island</strain>
        <tissue evidence="3">Leaf</tissue>
    </source>
</reference>
<evidence type="ECO:0000313" key="3">
    <source>
        <dbReference type="EMBL" id="PQM37530.1"/>
    </source>
</evidence>
<keyword evidence="2" id="KW-0472">Membrane</keyword>
<feature type="region of interest" description="Disordered" evidence="1">
    <location>
        <begin position="63"/>
        <end position="90"/>
    </location>
</feature>
<feature type="compositionally biased region" description="Polar residues" evidence="1">
    <location>
        <begin position="81"/>
        <end position="90"/>
    </location>
</feature>
<comment type="caution">
    <text evidence="3">The sequence shown here is derived from an EMBL/GenBank/DDBJ whole genome shotgun (WGS) entry which is preliminary data.</text>
</comment>
<dbReference type="AlphaFoldDB" id="A0A314UJF9"/>
<feature type="transmembrane region" description="Helical" evidence="2">
    <location>
        <begin position="201"/>
        <end position="219"/>
    </location>
</feature>
<sequence>MVGNVTVQQSGGGCNVTSCNYGGFVNGSIITTYGCLHLSQTRCPGAQKFPPLIAPPTSAIRDANFAPSPAPQSDGAGGTGTPKSSSLVPSTTSMLPGLAPIGGPAGSASGSASDACSLINPLAKFPNRSFVAFVCQVHDGHLIMISVLCYRRWLQYLTGVISPLTLYLFVLFKLILWMWQTIMGFQLLMGFVLLNCQIMKHYEVLAVAISVIYSCFHFLDPQDLPRLVFLKVSRKVQ</sequence>
<evidence type="ECO:0000313" key="4">
    <source>
        <dbReference type="Proteomes" id="UP000250321"/>
    </source>
</evidence>
<protein>
    <submittedName>
        <fullName evidence="3">LysM domain-containing GPI-anchored protein 1</fullName>
    </submittedName>
</protein>
<evidence type="ECO:0000256" key="2">
    <source>
        <dbReference type="SAM" id="Phobius"/>
    </source>
</evidence>
<dbReference type="EMBL" id="PJQY01003438">
    <property type="protein sequence ID" value="PQM37530.1"/>
    <property type="molecule type" value="Genomic_DNA"/>
</dbReference>
<dbReference type="STRING" id="2094558.A0A314UJF9"/>
<accession>A0A314UJF9</accession>
<name>A0A314UJF9_PRUYE</name>
<keyword evidence="4" id="KW-1185">Reference proteome</keyword>
<feature type="transmembrane region" description="Helical" evidence="2">
    <location>
        <begin position="153"/>
        <end position="170"/>
    </location>
</feature>
<keyword evidence="2" id="KW-0812">Transmembrane</keyword>
<gene>
    <name evidence="3" type="ORF">Pyn_32896</name>
</gene>
<proteinExistence type="predicted"/>
<feature type="transmembrane region" description="Helical" evidence="2">
    <location>
        <begin position="176"/>
        <end position="194"/>
    </location>
</feature>
<evidence type="ECO:0000256" key="1">
    <source>
        <dbReference type="SAM" id="MobiDB-lite"/>
    </source>
</evidence>
<dbReference type="OrthoDB" id="1744380at2759"/>
<organism evidence="3 4">
    <name type="scientific">Prunus yedoensis var. nudiflora</name>
    <dbReference type="NCBI Taxonomy" id="2094558"/>
    <lineage>
        <taxon>Eukaryota</taxon>
        <taxon>Viridiplantae</taxon>
        <taxon>Streptophyta</taxon>
        <taxon>Embryophyta</taxon>
        <taxon>Tracheophyta</taxon>
        <taxon>Spermatophyta</taxon>
        <taxon>Magnoliopsida</taxon>
        <taxon>eudicotyledons</taxon>
        <taxon>Gunneridae</taxon>
        <taxon>Pentapetalae</taxon>
        <taxon>rosids</taxon>
        <taxon>fabids</taxon>
        <taxon>Rosales</taxon>
        <taxon>Rosaceae</taxon>
        <taxon>Amygdaloideae</taxon>
        <taxon>Amygdaleae</taxon>
        <taxon>Prunus</taxon>
    </lineage>
</organism>